<dbReference type="EMBL" id="FWEW01000275">
    <property type="protein sequence ID" value="SLM34392.1"/>
    <property type="molecule type" value="Genomic_DNA"/>
</dbReference>
<dbReference type="PROSITE" id="PS50896">
    <property type="entry name" value="LISH"/>
    <property type="match status" value="1"/>
</dbReference>
<sequence length="473" mass="51094">MPPTDSPAIIVARFLKANHYGDTLEAFIKEAGLPPDAGTLNKGDLTIEKILEEKKIFDLSIRFEKFGDGDALGWTLPAPSTPFAVSTLPTSTNLLHVSVESYVEEGSDRIVQILVATGADRRFNLLSPDSAMTLLKSDHSLHDSPILSCAVLGNKYLTSVTTSMSGQVILYDHVRGKVLEERRDHRKYVVKVATWEGRHGIWVTTAGWDAKVLLYRVCLNDVGEALALGPPVASISLPTNPEAVLFVKHPDEDTPILIVTRRDSTSLHYYRLPSLATTTESVSSPAELQLIGRQNLAPHSNAWIAFSPSSIAVSPIDPTLLAVATSAVPHMKLIIVRLLVPPLGTIERSPTHPQPATQAAQARADLAVQDKEDAAILIHASTLAPQTPYSTPQVCWRPDGSGIWVNGDDGALRGVEAKTGKIVVVLKGGHEIGSKIRSIWAGLVVGSDDGAREEWVVSGGFDRRLVVWKAAVE</sequence>
<dbReference type="InterPro" id="IPR006594">
    <property type="entry name" value="LisH"/>
</dbReference>
<keyword evidence="2" id="KW-1185">Reference proteome</keyword>
<reference evidence="2" key="1">
    <citation type="submission" date="2017-03" db="EMBL/GenBank/DDBJ databases">
        <authorList>
            <person name="Sharma R."/>
            <person name="Thines M."/>
        </authorList>
    </citation>
    <scope>NUCLEOTIDE SEQUENCE [LARGE SCALE GENOMIC DNA]</scope>
</reference>
<evidence type="ECO:0000313" key="1">
    <source>
        <dbReference type="EMBL" id="SLM34392.1"/>
    </source>
</evidence>
<evidence type="ECO:0000313" key="2">
    <source>
        <dbReference type="Proteomes" id="UP000192927"/>
    </source>
</evidence>
<accession>A0A1W5CUC5</accession>
<dbReference type="AlphaFoldDB" id="A0A1W5CUC5"/>
<dbReference type="Proteomes" id="UP000192927">
    <property type="component" value="Unassembled WGS sequence"/>
</dbReference>
<proteinExistence type="predicted"/>
<organism evidence="1 2">
    <name type="scientific">Lasallia pustulata</name>
    <dbReference type="NCBI Taxonomy" id="136370"/>
    <lineage>
        <taxon>Eukaryota</taxon>
        <taxon>Fungi</taxon>
        <taxon>Dikarya</taxon>
        <taxon>Ascomycota</taxon>
        <taxon>Pezizomycotina</taxon>
        <taxon>Lecanoromycetes</taxon>
        <taxon>OSLEUM clade</taxon>
        <taxon>Umbilicariomycetidae</taxon>
        <taxon>Umbilicariales</taxon>
        <taxon>Umbilicariaceae</taxon>
        <taxon>Lasallia</taxon>
    </lineage>
</organism>
<protein>
    <submittedName>
        <fullName evidence="1">WD40/YVTN repeat-like-containing domain</fullName>
    </submittedName>
</protein>
<name>A0A1W5CUC5_9LECA</name>
<dbReference type="InterPro" id="IPR036322">
    <property type="entry name" value="WD40_repeat_dom_sf"/>
</dbReference>
<dbReference type="Gene3D" id="2.130.10.10">
    <property type="entry name" value="YVTN repeat-like/Quinoprotein amine dehydrogenase"/>
    <property type="match status" value="2"/>
</dbReference>
<dbReference type="InterPro" id="IPR015943">
    <property type="entry name" value="WD40/YVTN_repeat-like_dom_sf"/>
</dbReference>
<dbReference type="SUPFAM" id="SSF50978">
    <property type="entry name" value="WD40 repeat-like"/>
    <property type="match status" value="1"/>
</dbReference>